<dbReference type="InterPro" id="IPR013783">
    <property type="entry name" value="Ig-like_fold"/>
</dbReference>
<dbReference type="Ensembl" id="ENSCMIT00000032977.1">
    <property type="protein sequence ID" value="ENSCMIP00000032484.1"/>
    <property type="gene ID" value="ENSCMIG00000013879.1"/>
</dbReference>
<reference evidence="2" key="5">
    <citation type="submission" date="2025-09" db="UniProtKB">
        <authorList>
            <consortium name="Ensembl"/>
        </authorList>
    </citation>
    <scope>IDENTIFICATION</scope>
</reference>
<proteinExistence type="predicted"/>
<evidence type="ECO:0000313" key="2">
    <source>
        <dbReference type="Ensembl" id="ENSCMIP00000032484.1"/>
    </source>
</evidence>
<reference evidence="3" key="2">
    <citation type="journal article" date="2007" name="PLoS Biol.">
        <title>Survey sequencing and comparative analysis of the elephant shark (Callorhinchus milii) genome.</title>
        <authorList>
            <person name="Venkatesh B."/>
            <person name="Kirkness E.F."/>
            <person name="Loh Y.H."/>
            <person name="Halpern A.L."/>
            <person name="Lee A.P."/>
            <person name="Johnson J."/>
            <person name="Dandona N."/>
            <person name="Viswanathan L.D."/>
            <person name="Tay A."/>
            <person name="Venter J.C."/>
            <person name="Strausberg R.L."/>
            <person name="Brenner S."/>
        </authorList>
    </citation>
    <scope>NUCLEOTIDE SEQUENCE [LARGE SCALE GENOMIC DNA]</scope>
</reference>
<dbReference type="AlphaFoldDB" id="A0A4W3IPZ3"/>
<dbReference type="InParanoid" id="A0A4W3IPZ3"/>
<feature type="domain" description="Immunoglobulin I-set" evidence="1">
    <location>
        <begin position="2"/>
        <end position="53"/>
    </location>
</feature>
<evidence type="ECO:0000259" key="1">
    <source>
        <dbReference type="Pfam" id="PF07679"/>
    </source>
</evidence>
<organism evidence="2 3">
    <name type="scientific">Callorhinchus milii</name>
    <name type="common">Ghost shark</name>
    <dbReference type="NCBI Taxonomy" id="7868"/>
    <lineage>
        <taxon>Eukaryota</taxon>
        <taxon>Metazoa</taxon>
        <taxon>Chordata</taxon>
        <taxon>Craniata</taxon>
        <taxon>Vertebrata</taxon>
        <taxon>Chondrichthyes</taxon>
        <taxon>Holocephali</taxon>
        <taxon>Chimaeriformes</taxon>
        <taxon>Callorhinchidae</taxon>
        <taxon>Callorhinchus</taxon>
    </lineage>
</organism>
<reference evidence="2" key="4">
    <citation type="submission" date="2025-08" db="UniProtKB">
        <authorList>
            <consortium name="Ensembl"/>
        </authorList>
    </citation>
    <scope>IDENTIFICATION</scope>
</reference>
<accession>A0A4W3IPZ3</accession>
<reference evidence="3" key="1">
    <citation type="journal article" date="2006" name="Science">
        <title>Ancient noncoding elements conserved in the human genome.</title>
        <authorList>
            <person name="Venkatesh B."/>
            <person name="Kirkness E.F."/>
            <person name="Loh Y.H."/>
            <person name="Halpern A.L."/>
            <person name="Lee A.P."/>
            <person name="Johnson J."/>
            <person name="Dandona N."/>
            <person name="Viswanathan L.D."/>
            <person name="Tay A."/>
            <person name="Venter J.C."/>
            <person name="Strausberg R.L."/>
            <person name="Brenner S."/>
        </authorList>
    </citation>
    <scope>NUCLEOTIDE SEQUENCE [LARGE SCALE GENOMIC DNA]</scope>
</reference>
<evidence type="ECO:0000313" key="3">
    <source>
        <dbReference type="Proteomes" id="UP000314986"/>
    </source>
</evidence>
<dbReference type="Gene3D" id="2.60.40.10">
    <property type="entry name" value="Immunoglobulins"/>
    <property type="match status" value="1"/>
</dbReference>
<dbReference type="STRING" id="7868.ENSCMIP00000032484"/>
<dbReference type="InterPro" id="IPR036179">
    <property type="entry name" value="Ig-like_dom_sf"/>
</dbReference>
<dbReference type="Proteomes" id="UP000314986">
    <property type="component" value="Unassembled WGS sequence"/>
</dbReference>
<protein>
    <recommendedName>
        <fullName evidence="1">Immunoglobulin I-set domain-containing protein</fullName>
    </recommendedName>
</protein>
<dbReference type="Pfam" id="PF07679">
    <property type="entry name" value="I-set"/>
    <property type="match status" value="1"/>
</dbReference>
<name>A0A4W3IPZ3_CALMI</name>
<keyword evidence="3" id="KW-1185">Reference proteome</keyword>
<dbReference type="GeneTree" id="ENSGT01110000267173"/>
<dbReference type="InterPro" id="IPR013098">
    <property type="entry name" value="Ig_I-set"/>
</dbReference>
<dbReference type="SUPFAM" id="SSF48726">
    <property type="entry name" value="Immunoglobulin"/>
    <property type="match status" value="1"/>
</dbReference>
<reference evidence="3" key="3">
    <citation type="journal article" date="2014" name="Nature">
        <title>Elephant shark genome provides unique insights into gnathostome evolution.</title>
        <authorList>
            <consortium name="International Elephant Shark Genome Sequencing Consortium"/>
            <person name="Venkatesh B."/>
            <person name="Lee A.P."/>
            <person name="Ravi V."/>
            <person name="Maurya A.K."/>
            <person name="Lian M.M."/>
            <person name="Swann J.B."/>
            <person name="Ohta Y."/>
            <person name="Flajnik M.F."/>
            <person name="Sutoh Y."/>
            <person name="Kasahara M."/>
            <person name="Hoon S."/>
            <person name="Gangu V."/>
            <person name="Roy S.W."/>
            <person name="Irimia M."/>
            <person name="Korzh V."/>
            <person name="Kondrychyn I."/>
            <person name="Lim Z.W."/>
            <person name="Tay B.H."/>
            <person name="Tohari S."/>
            <person name="Kong K.W."/>
            <person name="Ho S."/>
            <person name="Lorente-Galdos B."/>
            <person name="Quilez J."/>
            <person name="Marques-Bonet T."/>
            <person name="Raney B.J."/>
            <person name="Ingham P.W."/>
            <person name="Tay A."/>
            <person name="Hillier L.W."/>
            <person name="Minx P."/>
            <person name="Boehm T."/>
            <person name="Wilson R.K."/>
            <person name="Brenner S."/>
            <person name="Warren W.C."/>
        </authorList>
    </citation>
    <scope>NUCLEOTIDE SEQUENCE [LARGE SCALE GENOMIC DNA]</scope>
</reference>
<sequence length="63" mass="7208">MELQESPKYSFRRTGRRHFMTIHNVAAEDEGVYSVIAQLEPRGEAKSTAELYVSSKGGYVWNE</sequence>